<dbReference type="InterPro" id="IPR036709">
    <property type="entry name" value="Autotransporte_beta_dom_sf"/>
</dbReference>
<feature type="region of interest" description="Disordered" evidence="2">
    <location>
        <begin position="553"/>
        <end position="575"/>
    </location>
</feature>
<dbReference type="SUPFAM" id="SSF51126">
    <property type="entry name" value="Pectin lyase-like"/>
    <property type="match status" value="1"/>
</dbReference>
<evidence type="ECO:0000256" key="3">
    <source>
        <dbReference type="SAM" id="SignalP"/>
    </source>
</evidence>
<keyword evidence="1 3" id="KW-0732">Signal</keyword>
<dbReference type="PANTHER" id="PTHR35037">
    <property type="entry name" value="C-TERMINAL REGION OF AIDA-LIKE PROTEIN"/>
    <property type="match status" value="1"/>
</dbReference>
<dbReference type="Gene3D" id="2.40.128.130">
    <property type="entry name" value="Autotransporter beta-domain"/>
    <property type="match status" value="1"/>
</dbReference>
<dbReference type="RefSeq" id="WP_261821769.1">
    <property type="nucleotide sequence ID" value="NZ_BRLJ01000003.1"/>
</dbReference>
<evidence type="ECO:0000256" key="2">
    <source>
        <dbReference type="SAM" id="MobiDB-lite"/>
    </source>
</evidence>
<dbReference type="Pfam" id="PF03212">
    <property type="entry name" value="Pertactin"/>
    <property type="match status" value="1"/>
</dbReference>
<dbReference type="InterPro" id="IPR006315">
    <property type="entry name" value="OM_autotransptr_brl_dom"/>
</dbReference>
<dbReference type="EMBL" id="BRLJ01000003">
    <property type="protein sequence ID" value="GKX62764.1"/>
    <property type="molecule type" value="Genomic_DNA"/>
</dbReference>
<dbReference type="PANTHER" id="PTHR35037:SF7">
    <property type="entry name" value="AUTOTRANSPORTER"/>
    <property type="match status" value="1"/>
</dbReference>
<reference evidence="5" key="1">
    <citation type="submission" date="2022-06" db="EMBL/GenBank/DDBJ databases">
        <title>Draft genome sequences of Pragia fontium str. JCM24417.</title>
        <authorList>
            <person name="Wakabayashi Y."/>
            <person name="Kojima K."/>
        </authorList>
    </citation>
    <scope>NUCLEOTIDE SEQUENCE</scope>
    <source>
        <strain evidence="5">JCM 24417</strain>
    </source>
</reference>
<dbReference type="InterPro" id="IPR012332">
    <property type="entry name" value="Autotransporter_pectin_lyase_C"/>
</dbReference>
<feature type="domain" description="Autotransporter" evidence="4">
    <location>
        <begin position="618"/>
        <end position="886"/>
    </location>
</feature>
<dbReference type="InterPro" id="IPR004899">
    <property type="entry name" value="Pertactin_central"/>
</dbReference>
<evidence type="ECO:0000259" key="4">
    <source>
        <dbReference type="PROSITE" id="PS51208"/>
    </source>
</evidence>
<dbReference type="Gene3D" id="2.160.20.20">
    <property type="match status" value="2"/>
</dbReference>
<comment type="caution">
    <text evidence="5">The sequence shown here is derived from an EMBL/GenBank/DDBJ whole genome shotgun (WGS) entry which is preliminary data.</text>
</comment>
<dbReference type="NCBIfam" id="TIGR01414">
    <property type="entry name" value="autotrans_barl"/>
    <property type="match status" value="1"/>
</dbReference>
<dbReference type="NCBIfam" id="TIGR04415">
    <property type="entry name" value="O_hepto_targRPT"/>
    <property type="match status" value="4"/>
</dbReference>
<dbReference type="SUPFAM" id="SSF103515">
    <property type="entry name" value="Autotransporter"/>
    <property type="match status" value="1"/>
</dbReference>
<sequence length="886" mass="94027">MKTTLSALAIFTALVFSQSVFADSFCGDRNRNYISNKTFEGDLTGNECLEIGAGNIGDPSEYVGAGINMNLLNGSLLSVLGYFKDSTVNSGATVWITKKPRVYSHDYDPGFPSIGTNIDIKSGGKIYVFDGGTLKDSLLNGGTVYVSNAGDVNDPGIAINNTVNSGGNLYAYSGGKSEGTTVNNGGKEYIQDNGTAKNSIVNDGGYQYVRNSGSATGSTINQGGSQHVYNQGIANNTVINRGGVQHLLLGGIATGSIINQGNQFVYNDAVAKDTIINQGGIQYVFDKGTVNNTVINSGGVQYLYLNSSVSTAGVANNTKVYGTGAQNIQQGGKAIGVELYDNAVQRIYADSSATDVTINNNAKSWLDVGGAMLGTTQLNDQGQLQMVVAGGTSTTYAENIILSGKNTSVAVIAKVADTDFAHIETLSGNGIVGFKTINDANGDKIYSHLKLGNLSGSLHFLFNTSIEDGRGDYLFIRQGSGQHLVSVADSGAEITDPNQKRLDLITDESRGAGFSLASMSGANIKALDGGTYMYTLNQRSEDTGEIWYLSAIDSSTSKPDPNPKPLPVPDPEDITPPVITQPTTTPSTDAVLSMSVASQLIFNNEMQNLRSRKGVLQQDESNAGSWVRMTGSKNNIATDHTHFKLEQSGIEIGADKAVNLENGKAFIGGFTSYGNADIKHARGGTSKVDSYSVGAYATYFDTRGLYVDGVLKYNHFSNELKAISTNGSSIKSDYGQNALGASVEVGYNTSVIYDMWVEPYAKLSYVQVEGKDISLSNGMKANIGDQNSLMTELGLNLGKTFLVGETSAVTPYIKAAWVHEYIDNNSTVINDRNKFTTNLSGDMGKVGVGIDAKVSKQVNLFAEVDYAKGNKIEAPIQGNLGLRFNF</sequence>
<evidence type="ECO:0000313" key="5">
    <source>
        <dbReference type="EMBL" id="GKX62764.1"/>
    </source>
</evidence>
<accession>A0ABQ5LHE3</accession>
<dbReference type="InterPro" id="IPR030930">
    <property type="entry name" value="AIDA"/>
</dbReference>
<dbReference type="InterPro" id="IPR003991">
    <property type="entry name" value="Pertactin_virulence_factor"/>
</dbReference>
<gene>
    <name evidence="5" type="ORF">SOASR032_13330</name>
</gene>
<dbReference type="Proteomes" id="UP001059610">
    <property type="component" value="Unassembled WGS sequence"/>
</dbReference>
<evidence type="ECO:0000256" key="1">
    <source>
        <dbReference type="ARBA" id="ARBA00022729"/>
    </source>
</evidence>
<protein>
    <recommendedName>
        <fullName evidence="4">Autotransporter domain-containing protein</fullName>
    </recommendedName>
</protein>
<organism evidence="5 6">
    <name type="scientific">Pragia fontium</name>
    <dbReference type="NCBI Taxonomy" id="82985"/>
    <lineage>
        <taxon>Bacteria</taxon>
        <taxon>Pseudomonadati</taxon>
        <taxon>Pseudomonadota</taxon>
        <taxon>Gammaproteobacteria</taxon>
        <taxon>Enterobacterales</taxon>
        <taxon>Budviciaceae</taxon>
        <taxon>Pragia</taxon>
    </lineage>
</organism>
<feature type="chain" id="PRO_5046338876" description="Autotransporter domain-containing protein" evidence="3">
    <location>
        <begin position="23"/>
        <end position="886"/>
    </location>
</feature>
<feature type="compositionally biased region" description="Pro residues" evidence="2">
    <location>
        <begin position="560"/>
        <end position="569"/>
    </location>
</feature>
<dbReference type="NCBIfam" id="NF040482">
    <property type="entry name" value="auto_BafA_Cterm"/>
    <property type="match status" value="1"/>
</dbReference>
<keyword evidence="6" id="KW-1185">Reference proteome</keyword>
<dbReference type="Pfam" id="PF03797">
    <property type="entry name" value="Autotransporter"/>
    <property type="match status" value="1"/>
</dbReference>
<dbReference type="PROSITE" id="PS51208">
    <property type="entry name" value="AUTOTRANSPORTER"/>
    <property type="match status" value="1"/>
</dbReference>
<dbReference type="SMART" id="SM00869">
    <property type="entry name" value="Autotransporter"/>
    <property type="match status" value="1"/>
</dbReference>
<dbReference type="InterPro" id="IPR051551">
    <property type="entry name" value="Autotransporter_adhesion"/>
</dbReference>
<proteinExistence type="predicted"/>
<dbReference type="PRINTS" id="PR01484">
    <property type="entry name" value="PRTACTNFAMLY"/>
</dbReference>
<evidence type="ECO:0000313" key="6">
    <source>
        <dbReference type="Proteomes" id="UP001059610"/>
    </source>
</evidence>
<name>A0ABQ5LHE3_9GAMM</name>
<feature type="signal peptide" evidence="3">
    <location>
        <begin position="1"/>
        <end position="22"/>
    </location>
</feature>
<dbReference type="InterPro" id="IPR011050">
    <property type="entry name" value="Pectin_lyase_fold/virulence"/>
</dbReference>
<dbReference type="InterPro" id="IPR005546">
    <property type="entry name" value="Autotransporte_beta"/>
</dbReference>